<evidence type="ECO:0000313" key="3">
    <source>
        <dbReference type="Proteomes" id="UP000269396"/>
    </source>
</evidence>
<proteinExistence type="predicted"/>
<evidence type="ECO:0000313" key="2">
    <source>
        <dbReference type="EMBL" id="VDP70773.1"/>
    </source>
</evidence>
<reference evidence="2 3" key="1">
    <citation type="submission" date="2018-11" db="EMBL/GenBank/DDBJ databases">
        <authorList>
            <consortium name="Pathogen Informatics"/>
        </authorList>
    </citation>
    <scope>NUCLEOTIDE SEQUENCE [LARGE SCALE GENOMIC DNA]</scope>
    <source>
        <strain>Denwood</strain>
        <strain evidence="3">Zambia</strain>
    </source>
</reference>
<evidence type="ECO:0000256" key="1">
    <source>
        <dbReference type="SAM" id="MobiDB-lite"/>
    </source>
</evidence>
<name>A0A3P8JM73_9TREM</name>
<dbReference type="Proteomes" id="UP000269396">
    <property type="component" value="Unassembled WGS sequence"/>
</dbReference>
<dbReference type="EMBL" id="UZAL01036909">
    <property type="protein sequence ID" value="VDP70773.1"/>
    <property type="molecule type" value="Genomic_DNA"/>
</dbReference>
<gene>
    <name evidence="2" type="ORF">SMTD_LOCUS16235</name>
</gene>
<protein>
    <submittedName>
        <fullName evidence="2">Uncharacterized protein</fullName>
    </submittedName>
</protein>
<accession>A0A3P8JM73</accession>
<feature type="compositionally biased region" description="Low complexity" evidence="1">
    <location>
        <begin position="7"/>
        <end position="21"/>
    </location>
</feature>
<sequence>MTGLTKSSMTTPTVTSATHPTNNPVVASGEKLNEPSFDYSEFSGPLTTTSYLLTTRSAGTVLAGILMNLSHVSPEIRDAELKRLRTRYDWIKYMVHDLITCLESLPPPFLVSVLLPFPYQQCNCTSTTTNTTSRTSKSSVTSSSSFHCPDCILAPTGDRHRRIFLLRNLCAALSGCIHQCLTVGGWFGLGYAVDENSMQSSDISSPLTKKVFALPATSTINARSVLEVQGGRSTLQHQFVLPSERLDPG</sequence>
<organism evidence="2 3">
    <name type="scientific">Schistosoma mattheei</name>
    <dbReference type="NCBI Taxonomy" id="31246"/>
    <lineage>
        <taxon>Eukaryota</taxon>
        <taxon>Metazoa</taxon>
        <taxon>Spiralia</taxon>
        <taxon>Lophotrochozoa</taxon>
        <taxon>Platyhelminthes</taxon>
        <taxon>Trematoda</taxon>
        <taxon>Digenea</taxon>
        <taxon>Strigeidida</taxon>
        <taxon>Schistosomatoidea</taxon>
        <taxon>Schistosomatidae</taxon>
        <taxon>Schistosoma</taxon>
    </lineage>
</organism>
<keyword evidence="3" id="KW-1185">Reference proteome</keyword>
<feature type="region of interest" description="Disordered" evidence="1">
    <location>
        <begin position="1"/>
        <end position="30"/>
    </location>
</feature>
<dbReference type="AlphaFoldDB" id="A0A3P8JM73"/>